<evidence type="ECO:0000256" key="1">
    <source>
        <dbReference type="ARBA" id="ARBA00006484"/>
    </source>
</evidence>
<dbReference type="EMBL" id="FOZG01000001">
    <property type="protein sequence ID" value="SFR90711.1"/>
    <property type="molecule type" value="Genomic_DNA"/>
</dbReference>
<dbReference type="PANTHER" id="PTHR42760">
    <property type="entry name" value="SHORT-CHAIN DEHYDROGENASES/REDUCTASES FAMILY MEMBER"/>
    <property type="match status" value="1"/>
</dbReference>
<dbReference type="AlphaFoldDB" id="A0A1I6KHL9"/>
<accession>A0A1I6KHL9</accession>
<dbReference type="NCBIfam" id="NF005559">
    <property type="entry name" value="PRK07231.1"/>
    <property type="match status" value="1"/>
</dbReference>
<dbReference type="Pfam" id="PF13561">
    <property type="entry name" value="adh_short_C2"/>
    <property type="match status" value="1"/>
</dbReference>
<dbReference type="FunFam" id="3.40.50.720:FF:000084">
    <property type="entry name" value="Short-chain dehydrogenase reductase"/>
    <property type="match status" value="1"/>
</dbReference>
<dbReference type="GO" id="GO:0030497">
    <property type="term" value="P:fatty acid elongation"/>
    <property type="evidence" value="ECO:0007669"/>
    <property type="project" value="TreeGrafter"/>
</dbReference>
<dbReference type="CDD" id="cd05233">
    <property type="entry name" value="SDR_c"/>
    <property type="match status" value="1"/>
</dbReference>
<protein>
    <submittedName>
        <fullName evidence="3">NADP-dependent 3-hydroxy acid dehydrogenase YdfG</fullName>
    </submittedName>
</protein>
<dbReference type="InterPro" id="IPR057326">
    <property type="entry name" value="KR_dom"/>
</dbReference>
<dbReference type="PRINTS" id="PR00081">
    <property type="entry name" value="GDHRDH"/>
</dbReference>
<organism evidence="3 4">
    <name type="scientific">Sphingomonas jatrophae</name>
    <dbReference type="NCBI Taxonomy" id="1166337"/>
    <lineage>
        <taxon>Bacteria</taxon>
        <taxon>Pseudomonadati</taxon>
        <taxon>Pseudomonadota</taxon>
        <taxon>Alphaproteobacteria</taxon>
        <taxon>Sphingomonadales</taxon>
        <taxon>Sphingomonadaceae</taxon>
        <taxon>Sphingomonas</taxon>
    </lineage>
</organism>
<dbReference type="GO" id="GO:0016616">
    <property type="term" value="F:oxidoreductase activity, acting on the CH-OH group of donors, NAD or NADP as acceptor"/>
    <property type="evidence" value="ECO:0007669"/>
    <property type="project" value="UniProtKB-ARBA"/>
</dbReference>
<dbReference type="SMART" id="SM00822">
    <property type="entry name" value="PKS_KR"/>
    <property type="match status" value="1"/>
</dbReference>
<dbReference type="SUPFAM" id="SSF51735">
    <property type="entry name" value="NAD(P)-binding Rossmann-fold domains"/>
    <property type="match status" value="1"/>
</dbReference>
<gene>
    <name evidence="3" type="ORF">SAMN05192580_1750</name>
</gene>
<dbReference type="STRING" id="1166337.SAMN05192580_1750"/>
<sequence length="250" mass="25217">MQGKVIVVTGASDGIGRATADRLAAEGARVVMIARGRDKLEAAAAEIGGAVETAALDVTDTAAFEAAIAGAAARHGRLDGLVNNAAHVSMGMIVDTDEAAWRATFAAGVDAVFTGTRAALRVMMAQGSGSIVNISSTNGRRAMAAMGAYSASKAALIQFSKVAAMEAGPSGVRVNALAPGMVMTPGNAAFYETMPEALDAVSAAIPARRGGRPEEIAGAIRFLLSDDASYVNGICLDVDGGKAAQLYMPG</sequence>
<dbReference type="Proteomes" id="UP000198824">
    <property type="component" value="Unassembled WGS sequence"/>
</dbReference>
<dbReference type="PANTHER" id="PTHR42760:SF40">
    <property type="entry name" value="3-OXOACYL-[ACYL-CARRIER-PROTEIN] REDUCTASE, CHLOROPLASTIC"/>
    <property type="match status" value="1"/>
</dbReference>
<name>A0A1I6KHL9_9SPHN</name>
<evidence type="ECO:0000313" key="3">
    <source>
        <dbReference type="EMBL" id="SFR90711.1"/>
    </source>
</evidence>
<dbReference type="PRINTS" id="PR00080">
    <property type="entry name" value="SDRFAMILY"/>
</dbReference>
<dbReference type="PROSITE" id="PS00061">
    <property type="entry name" value="ADH_SHORT"/>
    <property type="match status" value="1"/>
</dbReference>
<evidence type="ECO:0000313" key="4">
    <source>
        <dbReference type="Proteomes" id="UP000198824"/>
    </source>
</evidence>
<dbReference type="InterPro" id="IPR036291">
    <property type="entry name" value="NAD(P)-bd_dom_sf"/>
</dbReference>
<dbReference type="RefSeq" id="WP_093313318.1">
    <property type="nucleotide sequence ID" value="NZ_FOZG01000001.1"/>
</dbReference>
<reference evidence="3 4" key="1">
    <citation type="submission" date="2016-10" db="EMBL/GenBank/DDBJ databases">
        <authorList>
            <person name="de Groot N.N."/>
        </authorList>
    </citation>
    <scope>NUCLEOTIDE SEQUENCE [LARGE SCALE GENOMIC DNA]</scope>
    <source>
        <strain evidence="3 4">S5-249</strain>
    </source>
</reference>
<dbReference type="Gene3D" id="3.40.50.720">
    <property type="entry name" value="NAD(P)-binding Rossmann-like Domain"/>
    <property type="match status" value="1"/>
</dbReference>
<feature type="domain" description="Ketoreductase" evidence="2">
    <location>
        <begin position="4"/>
        <end position="180"/>
    </location>
</feature>
<proteinExistence type="inferred from homology"/>
<dbReference type="InterPro" id="IPR020904">
    <property type="entry name" value="Sc_DH/Rdtase_CS"/>
</dbReference>
<keyword evidence="4" id="KW-1185">Reference proteome</keyword>
<dbReference type="InterPro" id="IPR002347">
    <property type="entry name" value="SDR_fam"/>
</dbReference>
<evidence type="ECO:0000259" key="2">
    <source>
        <dbReference type="SMART" id="SM00822"/>
    </source>
</evidence>
<dbReference type="OrthoDB" id="5457012at2"/>
<comment type="similarity">
    <text evidence="1">Belongs to the short-chain dehydrogenases/reductases (SDR) family.</text>
</comment>